<organism evidence="1 2">
    <name type="scientific">Campylobacter concisus UNSWCS</name>
    <dbReference type="NCBI Taxonomy" id="1242968"/>
    <lineage>
        <taxon>Bacteria</taxon>
        <taxon>Pseudomonadati</taxon>
        <taxon>Campylobacterota</taxon>
        <taxon>Epsilonproteobacteria</taxon>
        <taxon>Campylobacterales</taxon>
        <taxon>Campylobacteraceae</taxon>
        <taxon>Campylobacter</taxon>
    </lineage>
</organism>
<evidence type="ECO:0000313" key="2">
    <source>
        <dbReference type="Proteomes" id="UP000016620"/>
    </source>
</evidence>
<sequence length="45" mass="5020">MLHGKSFQFYCSNLATPPFAAVSALLAKFLLKALKKWSARHPSEI</sequence>
<comment type="caution">
    <text evidence="1">The sequence shown here is derived from an EMBL/GenBank/DDBJ whole genome shotgun (WGS) entry which is preliminary data.</text>
</comment>
<protein>
    <submittedName>
        <fullName evidence="1">Uncharacterized protein</fullName>
    </submittedName>
</protein>
<proteinExistence type="predicted"/>
<dbReference type="Proteomes" id="UP000016620">
    <property type="component" value="Unassembled WGS sequence"/>
</dbReference>
<name>U2GWV8_9BACT</name>
<reference evidence="1 2" key="1">
    <citation type="journal article" date="2013" name="BMC Genomics">
        <title>Comparative genomics of Campylobacter concisus isolates reveals genetic diversity and provides insights into disease association.</title>
        <authorList>
            <person name="Deshpande N.P."/>
            <person name="Kaakoush N.O."/>
            <person name="Wilkins M.R."/>
            <person name="Mitchell H.M."/>
        </authorList>
    </citation>
    <scope>NUCLEOTIDE SEQUENCE [LARGE SCALE GENOMIC DNA]</scope>
    <source>
        <strain evidence="1 2">UNSWCS</strain>
    </source>
</reference>
<dbReference type="AlphaFoldDB" id="U2GWV8"/>
<gene>
    <name evidence="1" type="ORF">UNSWCS_692</name>
</gene>
<dbReference type="PATRIC" id="fig|1242968.3.peg.349"/>
<evidence type="ECO:0000313" key="1">
    <source>
        <dbReference type="EMBL" id="ERJ30483.1"/>
    </source>
</evidence>
<accession>U2GWV8</accession>
<dbReference type="EMBL" id="ANNG01000006">
    <property type="protein sequence ID" value="ERJ30483.1"/>
    <property type="molecule type" value="Genomic_DNA"/>
</dbReference>